<proteinExistence type="predicted"/>
<accession>A0A225DL85</accession>
<name>A0A225DL85_9BACT</name>
<keyword evidence="5" id="KW-1185">Reference proteome</keyword>
<evidence type="ECO:0000313" key="3">
    <source>
        <dbReference type="EMBL" id="OWK42250.1"/>
    </source>
</evidence>
<dbReference type="OrthoDB" id="248316at2"/>
<dbReference type="RefSeq" id="WP_143393281.1">
    <property type="nucleotide sequence ID" value="NZ_NIDE01000005.1"/>
</dbReference>
<comment type="caution">
    <text evidence="3">The sequence shown here is derived from an EMBL/GenBank/DDBJ whole genome shotgun (WGS) entry which is preliminary data.</text>
</comment>
<dbReference type="Proteomes" id="UP000214646">
    <property type="component" value="Unassembled WGS sequence"/>
</dbReference>
<reference evidence="5" key="1">
    <citation type="submission" date="2017-06" db="EMBL/GenBank/DDBJ databases">
        <title>Genome analysis of Fimbriiglobus ruber SP5, the first member of the order Planctomycetales with confirmed chitinolytic capability.</title>
        <authorList>
            <person name="Ravin N.V."/>
            <person name="Rakitin A.L."/>
            <person name="Ivanova A.A."/>
            <person name="Beletsky A.V."/>
            <person name="Kulichevskaya I.S."/>
            <person name="Mardanov A.V."/>
            <person name="Dedysh S.N."/>
        </authorList>
    </citation>
    <scope>NUCLEOTIDE SEQUENCE [LARGE SCALE GENOMIC DNA]</scope>
    <source>
        <strain evidence="5">SP5</strain>
    </source>
</reference>
<organism evidence="3 5">
    <name type="scientific">Fimbriiglobus ruber</name>
    <dbReference type="NCBI Taxonomy" id="1908690"/>
    <lineage>
        <taxon>Bacteria</taxon>
        <taxon>Pseudomonadati</taxon>
        <taxon>Planctomycetota</taxon>
        <taxon>Planctomycetia</taxon>
        <taxon>Gemmatales</taxon>
        <taxon>Gemmataceae</taxon>
        <taxon>Fimbriiglobus</taxon>
    </lineage>
</organism>
<gene>
    <name evidence="3" type="ORF">FRUB_04328</name>
    <name evidence="4" type="ORF">FRUB_04351</name>
    <name evidence="2" type="ORF">FRUB_05655</name>
</gene>
<evidence type="ECO:0000256" key="1">
    <source>
        <dbReference type="SAM" id="MobiDB-lite"/>
    </source>
</evidence>
<protein>
    <submittedName>
        <fullName evidence="3">Uncharacterized protein</fullName>
    </submittedName>
</protein>
<sequence length="430" mass="47558">MGVDRTRYRPALQAKIVFAGANNTSYAQAERDLRALADIDLSDKQVRRTCKAIGHERVAERDAAVAHDLQQPLTDRKSVPEGVTAPSLGVVGVDGGRLQIFERGRTGEAEPPEDIHDDTLFPDPDPSPTTHWCEDKIGALLTMTSEEKGRDPCPEIPAHFVDRSWIPQLAKELKARRSAGSTATEPRPDPTPDAPAPSAAPAPTVTWVPEVVTRTLVATRQRWAAFGPMMAAAAWRAGFFGAPRRVFLGDGAETNWTVWRNDFSSFTPVLDFIHVVSYVFAAAMAGRASGDGWVIYERWIRWVWAGDVAQVITALTARQAELGVPGAEDAATSPRKVVAAALGSFRNNKDRMRYADYRRLGLPIVSSYVESAVKQFNYRVKGTEKFWREVGAEEMLQLRADYLSDDEPMEEFWVRRQASESGQARHALAV</sequence>
<reference evidence="3" key="2">
    <citation type="journal article" date="2018" name="Appl. Environ. Microbiol.">
        <title>Genome Analysis of Fimbriiglobus ruber SP5(T), a Planctomycete with Confirmed Chitinolytic Capability.</title>
        <authorList>
            <person name="Ravin N.V."/>
            <person name="Rakitin A.L."/>
            <person name="Ivanova A.A."/>
            <person name="Beletsky A.V."/>
            <person name="Kulichevskaya I.S."/>
            <person name="Mardanov A.V."/>
            <person name="Dedysh S.N."/>
        </authorList>
    </citation>
    <scope>NUCLEOTIDE SEQUENCE</scope>
    <source>
        <strain evidence="3">SP5</strain>
    </source>
</reference>
<feature type="compositionally biased region" description="Pro residues" evidence="1">
    <location>
        <begin position="189"/>
        <end position="200"/>
    </location>
</feature>
<dbReference type="EMBL" id="NIDE01000009">
    <property type="protein sequence ID" value="OWK39765.1"/>
    <property type="molecule type" value="Genomic_DNA"/>
</dbReference>
<evidence type="ECO:0000313" key="2">
    <source>
        <dbReference type="EMBL" id="OWK39765.1"/>
    </source>
</evidence>
<dbReference type="EMBL" id="NIDE01000005">
    <property type="protein sequence ID" value="OWK42273.1"/>
    <property type="molecule type" value="Genomic_DNA"/>
</dbReference>
<dbReference type="AlphaFoldDB" id="A0A225DL85"/>
<dbReference type="EMBL" id="NIDE01000005">
    <property type="protein sequence ID" value="OWK42250.1"/>
    <property type="molecule type" value="Genomic_DNA"/>
</dbReference>
<evidence type="ECO:0000313" key="5">
    <source>
        <dbReference type="Proteomes" id="UP000214646"/>
    </source>
</evidence>
<feature type="region of interest" description="Disordered" evidence="1">
    <location>
        <begin position="173"/>
        <end position="202"/>
    </location>
</feature>
<evidence type="ECO:0000313" key="4">
    <source>
        <dbReference type="EMBL" id="OWK42273.1"/>
    </source>
</evidence>